<organism evidence="1 3">
    <name type="scientific">Cellulosimicrobium cellulans</name>
    <name type="common">Arthrobacter luteus</name>
    <dbReference type="NCBI Taxonomy" id="1710"/>
    <lineage>
        <taxon>Bacteria</taxon>
        <taxon>Bacillati</taxon>
        <taxon>Actinomycetota</taxon>
        <taxon>Actinomycetes</taxon>
        <taxon>Micrococcales</taxon>
        <taxon>Promicromonosporaceae</taxon>
        <taxon>Cellulosimicrobium</taxon>
    </lineage>
</organism>
<dbReference type="KEGG" id="cceu:CBR64_00150"/>
<evidence type="ECO:0000313" key="2">
    <source>
        <dbReference type="EMBL" id="ARU50163.1"/>
    </source>
</evidence>
<evidence type="ECO:0000313" key="1">
    <source>
        <dbReference type="EMBL" id="ARU50139.1"/>
    </source>
</evidence>
<dbReference type="Proteomes" id="UP000196228">
    <property type="component" value="Chromosome"/>
</dbReference>
<dbReference type="KEGG" id="cceu:CBR64_00025"/>
<name>A0A1Y0HPT7_CELCE</name>
<dbReference type="OrthoDB" id="9932204at2"/>
<protein>
    <submittedName>
        <fullName evidence="1">Uncharacterized protein</fullName>
    </submittedName>
</protein>
<reference evidence="1 3" key="1">
    <citation type="submission" date="2017-05" db="EMBL/GenBank/DDBJ databases">
        <authorList>
            <person name="Song R."/>
            <person name="Chenine A.L."/>
            <person name="Ruprecht R.M."/>
        </authorList>
    </citation>
    <scope>NUCLEOTIDE SEQUENCE [LARGE SCALE GENOMIC DNA]</scope>
    <source>
        <strain evidence="1 3">PSBB019</strain>
    </source>
</reference>
<dbReference type="AlphaFoldDB" id="A0A1Y0HPT7"/>
<proteinExistence type="predicted"/>
<dbReference type="RefSeq" id="WP_087469230.1">
    <property type="nucleotide sequence ID" value="NZ_CP021383.1"/>
</dbReference>
<gene>
    <name evidence="1" type="ORF">CBR64_00025</name>
    <name evidence="2" type="ORF">CBR64_00150</name>
</gene>
<dbReference type="EMBL" id="CP021383">
    <property type="protein sequence ID" value="ARU50163.1"/>
    <property type="molecule type" value="Genomic_DNA"/>
</dbReference>
<evidence type="ECO:0000313" key="3">
    <source>
        <dbReference type="Proteomes" id="UP000196228"/>
    </source>
</evidence>
<accession>A0A1Y0HPT7</accession>
<sequence>MRVATSKPYAGKTPSIYRQTTDPFPWYSCAGFDEFGAPLDIRWHASWDTALRRANRLAVLAARRRLVTA</sequence>
<dbReference type="EMBL" id="CP021383">
    <property type="protein sequence ID" value="ARU50139.1"/>
    <property type="molecule type" value="Genomic_DNA"/>
</dbReference>